<dbReference type="InterPro" id="IPR050306">
    <property type="entry name" value="PfkB_Carbo_kinase"/>
</dbReference>
<evidence type="ECO:0000256" key="5">
    <source>
        <dbReference type="ARBA" id="ARBA00022840"/>
    </source>
</evidence>
<evidence type="ECO:0000259" key="7">
    <source>
        <dbReference type="Pfam" id="PF00294"/>
    </source>
</evidence>
<dbReference type="GO" id="GO:0006000">
    <property type="term" value="P:fructose metabolic process"/>
    <property type="evidence" value="ECO:0007669"/>
    <property type="project" value="UniProtKB-ARBA"/>
</dbReference>
<evidence type="ECO:0000256" key="4">
    <source>
        <dbReference type="ARBA" id="ARBA00022777"/>
    </source>
</evidence>
<evidence type="ECO:0000313" key="9">
    <source>
        <dbReference type="Proteomes" id="UP000248857"/>
    </source>
</evidence>
<keyword evidence="4 6" id="KW-0418">Kinase</keyword>
<comment type="caution">
    <text evidence="8">The sequence shown here is derived from an EMBL/GenBank/DDBJ whole genome shotgun (WGS) entry which is preliminary data.</text>
</comment>
<dbReference type="PROSITE" id="PS00583">
    <property type="entry name" value="PFKB_KINASES_1"/>
    <property type="match status" value="1"/>
</dbReference>
<organism evidence="8 9">
    <name type="scientific">Acaryochloris thomasi RCC1774</name>
    <dbReference type="NCBI Taxonomy" id="1764569"/>
    <lineage>
        <taxon>Bacteria</taxon>
        <taxon>Bacillati</taxon>
        <taxon>Cyanobacteriota</taxon>
        <taxon>Cyanophyceae</taxon>
        <taxon>Acaryochloridales</taxon>
        <taxon>Acaryochloridaceae</taxon>
        <taxon>Acaryochloris</taxon>
        <taxon>Acaryochloris thomasi</taxon>
    </lineage>
</organism>
<dbReference type="PANTHER" id="PTHR43085">
    <property type="entry name" value="HEXOKINASE FAMILY MEMBER"/>
    <property type="match status" value="1"/>
</dbReference>
<sequence length="338" mass="37181">MQNSPQVLCLGEVLWDCLADQLGRPFTEVKSWTPYPGGAPANVACALAKLGTTAGFIGCLGQDRWGQQLIELLDQHQVDRTGIQQREEPTRQVYVTRSEAGDRIFSGFGDHQTTDFADAYLQADALPESLFATADYLVMGTLALAYPETCGAIVQALRLAQKHRVKVWIDINWRPMFWPQPTLAKPMILDLLQQVQMLKLSEEEAQWLFNTTDPEQIAREYPQAGVLVTAGAKGCRYKISACCGHTEAFRVPVVDTTGAGDAFLAGFLHQCCARDFHYHGDFQDASLLKEMIRYASAVGALATLKPGAIASQPTAAEVQSFLDAHHRDSCRSSQLESS</sequence>
<keyword evidence="9" id="KW-1185">Reference proteome</keyword>
<dbReference type="InterPro" id="IPR029056">
    <property type="entry name" value="Ribokinase-like"/>
</dbReference>
<comment type="similarity">
    <text evidence="1 6">Belongs to the carbohydrate kinase PfkB family.</text>
</comment>
<protein>
    <submittedName>
        <fullName evidence="8">Fructokinase</fullName>
        <ecNumber evidence="8">2.7.1.4</ecNumber>
    </submittedName>
</protein>
<dbReference type="PROSITE" id="PS00584">
    <property type="entry name" value="PFKB_KINASES_2"/>
    <property type="match status" value="1"/>
</dbReference>
<feature type="domain" description="Carbohydrate kinase PfkB" evidence="7">
    <location>
        <begin position="6"/>
        <end position="314"/>
    </location>
</feature>
<evidence type="ECO:0000256" key="2">
    <source>
        <dbReference type="ARBA" id="ARBA00022679"/>
    </source>
</evidence>
<proteinExistence type="inferred from homology"/>
<dbReference type="PANTHER" id="PTHR43085:SF1">
    <property type="entry name" value="PSEUDOURIDINE KINASE-RELATED"/>
    <property type="match status" value="1"/>
</dbReference>
<accession>A0A2W1JI72</accession>
<keyword evidence="3" id="KW-0547">Nucleotide-binding</keyword>
<dbReference type="EMBL" id="PQWO01000007">
    <property type="protein sequence ID" value="PZD73006.1"/>
    <property type="molecule type" value="Genomic_DNA"/>
</dbReference>
<keyword evidence="2 6" id="KW-0808">Transferase</keyword>
<reference evidence="8 9" key="1">
    <citation type="journal article" date="2018" name="Sci. Rep.">
        <title>A novel species of the marine cyanobacterium Acaryochloris with a unique pigment content and lifestyle.</title>
        <authorList>
            <person name="Partensky F."/>
            <person name="Six C."/>
            <person name="Ratin M."/>
            <person name="Garczarek L."/>
            <person name="Vaulot D."/>
            <person name="Probert I."/>
            <person name="Calteau A."/>
            <person name="Gourvil P."/>
            <person name="Marie D."/>
            <person name="Grebert T."/>
            <person name="Bouchier C."/>
            <person name="Le Panse S."/>
            <person name="Gachenot M."/>
            <person name="Rodriguez F."/>
            <person name="Garrido J.L."/>
        </authorList>
    </citation>
    <scope>NUCLEOTIDE SEQUENCE [LARGE SCALE GENOMIC DNA]</scope>
    <source>
        <strain evidence="8 9">RCC1774</strain>
    </source>
</reference>
<evidence type="ECO:0000313" key="8">
    <source>
        <dbReference type="EMBL" id="PZD73006.1"/>
    </source>
</evidence>
<dbReference type="OrthoDB" id="9813569at2"/>
<dbReference type="Gene3D" id="3.40.1190.20">
    <property type="match status" value="1"/>
</dbReference>
<dbReference type="InterPro" id="IPR011611">
    <property type="entry name" value="PfkB_dom"/>
</dbReference>
<dbReference type="CDD" id="cd01167">
    <property type="entry name" value="bac_FRK"/>
    <property type="match status" value="1"/>
</dbReference>
<dbReference type="RefSeq" id="WP_110986608.1">
    <property type="nucleotide sequence ID" value="NZ_CAWNWM010000007.1"/>
</dbReference>
<evidence type="ECO:0000256" key="6">
    <source>
        <dbReference type="RuleBase" id="RU003704"/>
    </source>
</evidence>
<dbReference type="PRINTS" id="PR00990">
    <property type="entry name" value="RIBOKINASE"/>
</dbReference>
<dbReference type="GO" id="GO:0005524">
    <property type="term" value="F:ATP binding"/>
    <property type="evidence" value="ECO:0007669"/>
    <property type="project" value="UniProtKB-KW"/>
</dbReference>
<dbReference type="Pfam" id="PF00294">
    <property type="entry name" value="PfkB"/>
    <property type="match status" value="1"/>
</dbReference>
<name>A0A2W1JI72_9CYAN</name>
<dbReference type="GO" id="GO:0008865">
    <property type="term" value="F:fructokinase activity"/>
    <property type="evidence" value="ECO:0007669"/>
    <property type="project" value="UniProtKB-EC"/>
</dbReference>
<dbReference type="AlphaFoldDB" id="A0A2W1JI72"/>
<dbReference type="SUPFAM" id="SSF53613">
    <property type="entry name" value="Ribokinase-like"/>
    <property type="match status" value="1"/>
</dbReference>
<dbReference type="Proteomes" id="UP000248857">
    <property type="component" value="Unassembled WGS sequence"/>
</dbReference>
<evidence type="ECO:0000256" key="1">
    <source>
        <dbReference type="ARBA" id="ARBA00010688"/>
    </source>
</evidence>
<evidence type="ECO:0000256" key="3">
    <source>
        <dbReference type="ARBA" id="ARBA00022741"/>
    </source>
</evidence>
<gene>
    <name evidence="8" type="primary">scrK_1</name>
    <name evidence="8" type="ORF">C1752_02818</name>
</gene>
<dbReference type="EC" id="2.7.1.4" evidence="8"/>
<dbReference type="InterPro" id="IPR002173">
    <property type="entry name" value="Carboh/pur_kinase_PfkB_CS"/>
</dbReference>
<dbReference type="InterPro" id="IPR002139">
    <property type="entry name" value="Ribo/fructo_kinase"/>
</dbReference>
<keyword evidence="5" id="KW-0067">ATP-binding</keyword>